<sequence>MPTYEELYCLLVPLEGMKIILPRETVIEVINRGTLTDPGQGPSWLLGWRQWNGIPIPVISLEAMAGFKHAPPGSKNRLIVVQALSGALDPPQFALMTLGYPYLLRTTDAILKPHEDHSALKGFLCRVHLGGESPLIPDFDAIEAELSAWSPASA</sequence>
<evidence type="ECO:0000313" key="2">
    <source>
        <dbReference type="EMBL" id="EQD76364.1"/>
    </source>
</evidence>
<name>T1D4D3_9ZZZZ</name>
<proteinExistence type="predicted"/>
<evidence type="ECO:0000259" key="1">
    <source>
        <dbReference type="Pfam" id="PF01584"/>
    </source>
</evidence>
<dbReference type="Pfam" id="PF01584">
    <property type="entry name" value="CheW"/>
    <property type="match status" value="1"/>
</dbReference>
<reference evidence="2" key="2">
    <citation type="journal article" date="2014" name="ISME J.">
        <title>Microbial stratification in low pH oxic and suboxic macroscopic growths along an acid mine drainage.</title>
        <authorList>
            <person name="Mendez-Garcia C."/>
            <person name="Mesa V."/>
            <person name="Sprenger R.R."/>
            <person name="Richter M."/>
            <person name="Diez M.S."/>
            <person name="Solano J."/>
            <person name="Bargiela R."/>
            <person name="Golyshina O.V."/>
            <person name="Manteca A."/>
            <person name="Ramos J.L."/>
            <person name="Gallego J.R."/>
            <person name="Llorente I."/>
            <person name="Martins Dos Santos V.A."/>
            <person name="Jensen O.N."/>
            <person name="Pelaez A.I."/>
            <person name="Sanchez J."/>
            <person name="Ferrer M."/>
        </authorList>
    </citation>
    <scope>NUCLEOTIDE SEQUENCE</scope>
</reference>
<dbReference type="SUPFAM" id="SSF50341">
    <property type="entry name" value="CheW-like"/>
    <property type="match status" value="1"/>
</dbReference>
<gene>
    <name evidence="2" type="ORF">B1B_01722</name>
</gene>
<dbReference type="EMBL" id="AUZY01001072">
    <property type="protein sequence ID" value="EQD76364.1"/>
    <property type="molecule type" value="Genomic_DNA"/>
</dbReference>
<dbReference type="GO" id="GO:0007165">
    <property type="term" value="P:signal transduction"/>
    <property type="evidence" value="ECO:0007669"/>
    <property type="project" value="InterPro"/>
</dbReference>
<reference evidence="2" key="1">
    <citation type="submission" date="2013-08" db="EMBL/GenBank/DDBJ databases">
        <authorList>
            <person name="Mendez C."/>
            <person name="Richter M."/>
            <person name="Ferrer M."/>
            <person name="Sanchez J."/>
        </authorList>
    </citation>
    <scope>NUCLEOTIDE SEQUENCE</scope>
</reference>
<protein>
    <submittedName>
        <fullName evidence="2">CheW-like domain protein</fullName>
    </submittedName>
</protein>
<accession>T1D4D3</accession>
<dbReference type="GO" id="GO:0006935">
    <property type="term" value="P:chemotaxis"/>
    <property type="evidence" value="ECO:0007669"/>
    <property type="project" value="InterPro"/>
</dbReference>
<dbReference type="AlphaFoldDB" id="T1D4D3"/>
<comment type="caution">
    <text evidence="2">The sequence shown here is derived from an EMBL/GenBank/DDBJ whole genome shotgun (WGS) entry which is preliminary data.</text>
</comment>
<organism evidence="2">
    <name type="scientific">mine drainage metagenome</name>
    <dbReference type="NCBI Taxonomy" id="410659"/>
    <lineage>
        <taxon>unclassified sequences</taxon>
        <taxon>metagenomes</taxon>
        <taxon>ecological metagenomes</taxon>
    </lineage>
</organism>
<dbReference type="Gene3D" id="2.40.50.180">
    <property type="entry name" value="CheA-289, Domain 4"/>
    <property type="match status" value="1"/>
</dbReference>
<dbReference type="InterPro" id="IPR036061">
    <property type="entry name" value="CheW-like_dom_sf"/>
</dbReference>
<dbReference type="InterPro" id="IPR002545">
    <property type="entry name" value="CheW-lke_dom"/>
</dbReference>
<feature type="domain" description="CheW-like" evidence="1">
    <location>
        <begin position="9"/>
        <end position="83"/>
    </location>
</feature>